<accession>A0A1F5C6Y3</accession>
<organism evidence="2 3">
    <name type="scientific">Candidatus Azambacteria bacterium RIFCSPLOWO2_01_FULL_37_9</name>
    <dbReference type="NCBI Taxonomy" id="1797297"/>
    <lineage>
        <taxon>Bacteria</taxon>
        <taxon>Candidatus Azamiibacteriota</taxon>
    </lineage>
</organism>
<gene>
    <name evidence="2" type="ORF">A2907_00765</name>
</gene>
<feature type="non-terminal residue" evidence="2">
    <location>
        <position position="226"/>
    </location>
</feature>
<dbReference type="Pfam" id="PF02616">
    <property type="entry name" value="SMC_ScpA"/>
    <property type="match status" value="1"/>
</dbReference>
<evidence type="ECO:0000313" key="3">
    <source>
        <dbReference type="Proteomes" id="UP000177947"/>
    </source>
</evidence>
<dbReference type="Gene3D" id="6.10.250.2410">
    <property type="match status" value="1"/>
</dbReference>
<dbReference type="PANTHER" id="PTHR33969">
    <property type="entry name" value="SEGREGATION AND CONDENSATION PROTEIN A"/>
    <property type="match status" value="1"/>
</dbReference>
<dbReference type="Proteomes" id="UP000177947">
    <property type="component" value="Unassembled WGS sequence"/>
</dbReference>
<comment type="caution">
    <text evidence="2">The sequence shown here is derived from an EMBL/GenBank/DDBJ whole genome shotgun (WGS) entry which is preliminary data.</text>
</comment>
<evidence type="ECO:0000256" key="1">
    <source>
        <dbReference type="ARBA" id="ARBA00044777"/>
    </source>
</evidence>
<sequence length="226" mass="26255">MQIKLQNFEGPIELLYNLIDERKLDISQISLANVTDQYLSYIKHFQQIDPKNLAEFLVIAARLILIKSKTLLPTLELTGEESEEMNDLQKKLELYKKLREATKILRNFYRKSSPTFSREFLAFQQTIFLPPKDITKHSLKNHLQNLIVKIPKPISLPEKTLKIVISFEEVIKNLHHRITNAIHKTFSQAIGSTSSKIEIIMHFLALLELVKQKHVIANQNEIFGEI</sequence>
<proteinExistence type="predicted"/>
<dbReference type="PANTHER" id="PTHR33969:SF2">
    <property type="entry name" value="SEGREGATION AND CONDENSATION PROTEIN A"/>
    <property type="match status" value="1"/>
</dbReference>
<protein>
    <recommendedName>
        <fullName evidence="1">Segregation and condensation protein A</fullName>
    </recommendedName>
</protein>
<dbReference type="EMBL" id="MEYQ01000039">
    <property type="protein sequence ID" value="OGD38610.1"/>
    <property type="molecule type" value="Genomic_DNA"/>
</dbReference>
<dbReference type="InterPro" id="IPR003768">
    <property type="entry name" value="ScpA"/>
</dbReference>
<dbReference type="InterPro" id="IPR023093">
    <property type="entry name" value="ScpA-like_C"/>
</dbReference>
<dbReference type="AlphaFoldDB" id="A0A1F5C6Y3"/>
<evidence type="ECO:0000313" key="2">
    <source>
        <dbReference type="EMBL" id="OGD38610.1"/>
    </source>
</evidence>
<name>A0A1F5C6Y3_9BACT</name>
<dbReference type="Gene3D" id="1.10.10.580">
    <property type="entry name" value="Structural maintenance of chromosome 1. Chain E"/>
    <property type="match status" value="1"/>
</dbReference>
<reference evidence="2 3" key="1">
    <citation type="journal article" date="2016" name="Nat. Commun.">
        <title>Thousands of microbial genomes shed light on interconnected biogeochemical processes in an aquifer system.</title>
        <authorList>
            <person name="Anantharaman K."/>
            <person name="Brown C.T."/>
            <person name="Hug L.A."/>
            <person name="Sharon I."/>
            <person name="Castelle C.J."/>
            <person name="Probst A.J."/>
            <person name="Thomas B.C."/>
            <person name="Singh A."/>
            <person name="Wilkins M.J."/>
            <person name="Karaoz U."/>
            <person name="Brodie E.L."/>
            <person name="Williams K.H."/>
            <person name="Hubbard S.S."/>
            <person name="Banfield J.F."/>
        </authorList>
    </citation>
    <scope>NUCLEOTIDE SEQUENCE [LARGE SCALE GENOMIC DNA]</scope>
</reference>